<dbReference type="OrthoDB" id="3482063at2"/>
<proteinExistence type="predicted"/>
<reference evidence="6 7" key="1">
    <citation type="submission" date="2019-04" db="EMBL/GenBank/DDBJ databases">
        <title>Streptomyces oryziradicis sp. nov., a novel actinomycete isolated from rhizosphere soil of rice (Oryza sativa L.).</title>
        <authorList>
            <person name="Li C."/>
        </authorList>
    </citation>
    <scope>NUCLEOTIDE SEQUENCE [LARGE SCALE GENOMIC DNA]</scope>
    <source>
        <strain evidence="6 7">NEAU-C40</strain>
    </source>
</reference>
<accession>A0A4U0STL1</accession>
<evidence type="ECO:0000256" key="1">
    <source>
        <dbReference type="ARBA" id="ARBA00004141"/>
    </source>
</evidence>
<evidence type="ECO:0000256" key="5">
    <source>
        <dbReference type="SAM" id="Phobius"/>
    </source>
</evidence>
<keyword evidence="2 5" id="KW-0812">Transmembrane</keyword>
<comment type="subcellular location">
    <subcellularLocation>
        <location evidence="1">Membrane</location>
        <topology evidence="1">Multi-pass membrane protein</topology>
    </subcellularLocation>
</comment>
<sequence length="123" mass="13016">MNIALWIGQVLLAAIFLSSGTAKSRQTKERMIDTGQTGVAPFPLPVIRVVAALEALAAIGLIVPWLTGIAPTLTPWAAIGLAVVMVGAAASHWTLREYKQVFGVNAVILLACLFVAFGRFGAW</sequence>
<feature type="transmembrane region" description="Helical" evidence="5">
    <location>
        <begin position="73"/>
        <end position="95"/>
    </location>
</feature>
<evidence type="ECO:0000256" key="4">
    <source>
        <dbReference type="ARBA" id="ARBA00023136"/>
    </source>
</evidence>
<evidence type="ECO:0000256" key="3">
    <source>
        <dbReference type="ARBA" id="ARBA00022989"/>
    </source>
</evidence>
<dbReference type="EMBL" id="SUMC01000003">
    <property type="protein sequence ID" value="TKA12848.1"/>
    <property type="molecule type" value="Genomic_DNA"/>
</dbReference>
<evidence type="ECO:0000313" key="6">
    <source>
        <dbReference type="EMBL" id="TKA12848.1"/>
    </source>
</evidence>
<feature type="transmembrane region" description="Helical" evidence="5">
    <location>
        <begin position="101"/>
        <end position="122"/>
    </location>
</feature>
<feature type="transmembrane region" description="Helical" evidence="5">
    <location>
        <begin position="46"/>
        <end position="66"/>
    </location>
</feature>
<gene>
    <name evidence="6" type="ORF">FCI23_05435</name>
</gene>
<dbReference type="AlphaFoldDB" id="A0A4U0STL1"/>
<keyword evidence="3 5" id="KW-1133">Transmembrane helix</keyword>
<keyword evidence="4 5" id="KW-0472">Membrane</keyword>
<dbReference type="GO" id="GO:0016020">
    <property type="term" value="C:membrane"/>
    <property type="evidence" value="ECO:0007669"/>
    <property type="project" value="UniProtKB-SubCell"/>
</dbReference>
<evidence type="ECO:0000256" key="2">
    <source>
        <dbReference type="ARBA" id="ARBA00022692"/>
    </source>
</evidence>
<dbReference type="InterPro" id="IPR032808">
    <property type="entry name" value="DoxX"/>
</dbReference>
<name>A0A4U0STL1_9ACTN</name>
<comment type="caution">
    <text evidence="6">The sequence shown here is derived from an EMBL/GenBank/DDBJ whole genome shotgun (WGS) entry which is preliminary data.</text>
</comment>
<evidence type="ECO:0000313" key="7">
    <source>
        <dbReference type="Proteomes" id="UP000305778"/>
    </source>
</evidence>
<organism evidence="6 7">
    <name type="scientific">Actinacidiphila oryziradicis</name>
    <dbReference type="NCBI Taxonomy" id="2571141"/>
    <lineage>
        <taxon>Bacteria</taxon>
        <taxon>Bacillati</taxon>
        <taxon>Actinomycetota</taxon>
        <taxon>Actinomycetes</taxon>
        <taxon>Kitasatosporales</taxon>
        <taxon>Streptomycetaceae</taxon>
        <taxon>Actinacidiphila</taxon>
    </lineage>
</organism>
<protein>
    <submittedName>
        <fullName evidence="6">DoxX family protein</fullName>
    </submittedName>
</protein>
<dbReference type="Pfam" id="PF13564">
    <property type="entry name" value="DoxX_2"/>
    <property type="match status" value="1"/>
</dbReference>
<keyword evidence="7" id="KW-1185">Reference proteome</keyword>
<dbReference type="Proteomes" id="UP000305778">
    <property type="component" value="Unassembled WGS sequence"/>
</dbReference>